<dbReference type="InterPro" id="IPR029058">
    <property type="entry name" value="AB_hydrolase_fold"/>
</dbReference>
<accession>A0A4S8XVK4</accession>
<dbReference type="AlphaFoldDB" id="A0A4S8XVK4"/>
<evidence type="ECO:0000313" key="3">
    <source>
        <dbReference type="EMBL" id="THW42045.1"/>
    </source>
</evidence>
<feature type="compositionally biased region" description="Polar residues" evidence="1">
    <location>
        <begin position="33"/>
        <end position="44"/>
    </location>
</feature>
<dbReference type="SUPFAM" id="SSF53474">
    <property type="entry name" value="alpha/beta-Hydrolases"/>
    <property type="match status" value="1"/>
</dbReference>
<proteinExistence type="predicted"/>
<dbReference type="Proteomes" id="UP000310687">
    <property type="component" value="Unassembled WGS sequence"/>
</dbReference>
<organism evidence="3 4">
    <name type="scientific">Aureobasidium pullulans</name>
    <name type="common">Black yeast</name>
    <name type="synonym">Pullularia pullulans</name>
    <dbReference type="NCBI Taxonomy" id="5580"/>
    <lineage>
        <taxon>Eukaryota</taxon>
        <taxon>Fungi</taxon>
        <taxon>Dikarya</taxon>
        <taxon>Ascomycota</taxon>
        <taxon>Pezizomycotina</taxon>
        <taxon>Dothideomycetes</taxon>
        <taxon>Dothideomycetidae</taxon>
        <taxon>Dothideales</taxon>
        <taxon>Saccotheciaceae</taxon>
        <taxon>Aureobasidium</taxon>
    </lineage>
</organism>
<dbReference type="InterPro" id="IPR000073">
    <property type="entry name" value="AB_hydrolase_1"/>
</dbReference>
<comment type="caution">
    <text evidence="3">The sequence shown here is derived from an EMBL/GenBank/DDBJ whole genome shotgun (WGS) entry which is preliminary data.</text>
</comment>
<feature type="domain" description="AB hydrolase-1" evidence="2">
    <location>
        <begin position="85"/>
        <end position="189"/>
    </location>
</feature>
<dbReference type="GO" id="GO:0017171">
    <property type="term" value="F:serine hydrolase activity"/>
    <property type="evidence" value="ECO:0007669"/>
    <property type="project" value="TreeGrafter"/>
</dbReference>
<feature type="region of interest" description="Disordered" evidence="1">
    <location>
        <begin position="33"/>
        <end position="61"/>
    </location>
</feature>
<protein>
    <submittedName>
        <fullName evidence="3">Alpha/beta-hydrolase</fullName>
    </submittedName>
</protein>
<sequence>MSDLAKHRTFVHQLTTLNFTLVSTLSNTTKSSRMSSDTIATTSRIRPAGISRHPDYSFTPDSNIKMPTLEVPGADLHYDTFGSGPALLLITGADGRGSVWHPLAKHLSAHHTVISYDRRGYSASHIKGTQDYTNRLTTDADDAALLIEHLSPTNNAIVVGNSSGAIVSQTLLLRHPDRVSKLISHEPPAFGALPPDFRAKGEHVINHIYNQYRTHGPITAMEEFIAGLDTGSEATLMRSLMHPSSSYEIRANSMFWFEFELRQYPCADVDVEGLVKLKEKFIPAAGEDSGMGVGVAPIAAIAGAVGREMLRLPGGHVGFMTQPEKWAAALLEGIGRY</sequence>
<dbReference type="Gene3D" id="3.40.50.1820">
    <property type="entry name" value="alpha/beta hydrolase"/>
    <property type="match status" value="1"/>
</dbReference>
<gene>
    <name evidence="3" type="ORF">D6D22_05102</name>
</gene>
<dbReference type="PANTHER" id="PTHR46331:SF2">
    <property type="entry name" value="VALACYCLOVIR HYDROLASE"/>
    <property type="match status" value="1"/>
</dbReference>
<dbReference type="PANTHER" id="PTHR46331">
    <property type="entry name" value="VALACYCLOVIR HYDROLASE"/>
    <property type="match status" value="1"/>
</dbReference>
<name>A0A4S8XVK4_AURPU</name>
<evidence type="ECO:0000313" key="4">
    <source>
        <dbReference type="Proteomes" id="UP000310687"/>
    </source>
</evidence>
<dbReference type="EMBL" id="QZAL01000063">
    <property type="protein sequence ID" value="THW42045.1"/>
    <property type="molecule type" value="Genomic_DNA"/>
</dbReference>
<reference evidence="3 4" key="1">
    <citation type="submission" date="2018-10" db="EMBL/GenBank/DDBJ databases">
        <title>Fifty Aureobasidium pullulans genomes reveal a recombining polyextremotolerant generalist.</title>
        <authorList>
            <person name="Gostincar C."/>
            <person name="Turk M."/>
            <person name="Zajc J."/>
            <person name="Gunde-Cimerman N."/>
        </authorList>
    </citation>
    <scope>NUCLEOTIDE SEQUENCE [LARGE SCALE GENOMIC DNA]</scope>
    <source>
        <strain evidence="3 4">EXF-11013</strain>
    </source>
</reference>
<dbReference type="Pfam" id="PF00561">
    <property type="entry name" value="Abhydrolase_1"/>
    <property type="match status" value="1"/>
</dbReference>
<evidence type="ECO:0000256" key="1">
    <source>
        <dbReference type="SAM" id="MobiDB-lite"/>
    </source>
</evidence>
<keyword evidence="3" id="KW-0378">Hydrolase</keyword>
<evidence type="ECO:0000259" key="2">
    <source>
        <dbReference type="Pfam" id="PF00561"/>
    </source>
</evidence>